<evidence type="ECO:0000256" key="1">
    <source>
        <dbReference type="SAM" id="Phobius"/>
    </source>
</evidence>
<name>A0A428ZR78_KIBAR</name>
<reference evidence="2 3" key="1">
    <citation type="submission" date="2018-05" db="EMBL/GenBank/DDBJ databases">
        <title>Evolution of GPA BGCs.</title>
        <authorList>
            <person name="Waglechner N."/>
            <person name="Wright G.D."/>
        </authorList>
    </citation>
    <scope>NUCLEOTIDE SEQUENCE [LARGE SCALE GENOMIC DNA]</scope>
    <source>
        <strain evidence="2 3">A82846</strain>
    </source>
</reference>
<comment type="caution">
    <text evidence="2">The sequence shown here is derived from an EMBL/GenBank/DDBJ whole genome shotgun (WGS) entry which is preliminary data.</text>
</comment>
<sequence>MMTGHGEVADSPRARAIARGGLLISAMMAAPAALSAILIGFADRLAVGAEYGAFVEICAEVNGFPVAGRTWSSNRSCFACARPVSVAWPSMLQHRSLQEYFETVR</sequence>
<keyword evidence="1" id="KW-0472">Membrane</keyword>
<dbReference type="AlphaFoldDB" id="A0A428ZR78"/>
<gene>
    <name evidence="2" type="ORF">DMH04_03670</name>
</gene>
<evidence type="ECO:0000313" key="2">
    <source>
        <dbReference type="EMBL" id="RSM90574.1"/>
    </source>
</evidence>
<dbReference type="Proteomes" id="UP000287547">
    <property type="component" value="Unassembled WGS sequence"/>
</dbReference>
<keyword evidence="1" id="KW-0812">Transmembrane</keyword>
<proteinExistence type="predicted"/>
<dbReference type="EMBL" id="QHKI01000002">
    <property type="protein sequence ID" value="RSM90574.1"/>
    <property type="molecule type" value="Genomic_DNA"/>
</dbReference>
<protein>
    <submittedName>
        <fullName evidence="2">Uncharacterized protein</fullName>
    </submittedName>
</protein>
<organism evidence="2 3">
    <name type="scientific">Kibdelosporangium aridum</name>
    <dbReference type="NCBI Taxonomy" id="2030"/>
    <lineage>
        <taxon>Bacteria</taxon>
        <taxon>Bacillati</taxon>
        <taxon>Actinomycetota</taxon>
        <taxon>Actinomycetes</taxon>
        <taxon>Pseudonocardiales</taxon>
        <taxon>Pseudonocardiaceae</taxon>
        <taxon>Kibdelosporangium</taxon>
    </lineage>
</organism>
<keyword evidence="1" id="KW-1133">Transmembrane helix</keyword>
<evidence type="ECO:0000313" key="3">
    <source>
        <dbReference type="Proteomes" id="UP000287547"/>
    </source>
</evidence>
<accession>A0A428ZR78</accession>
<feature type="transmembrane region" description="Helical" evidence="1">
    <location>
        <begin position="21"/>
        <end position="42"/>
    </location>
</feature>